<dbReference type="SUPFAM" id="SSF52540">
    <property type="entry name" value="P-loop containing nucleoside triphosphate hydrolases"/>
    <property type="match status" value="1"/>
</dbReference>
<reference evidence="12" key="1">
    <citation type="submission" date="2021-05" db="EMBL/GenBank/DDBJ databases">
        <title>A free-living protist that lacks canonical eukaryotic 1 DNA replication and segregation systems.</title>
        <authorList>
            <person name="Salas-Leiva D.E."/>
            <person name="Tromer E.C."/>
            <person name="Curtis B.A."/>
            <person name="Jerlstrom-Hultqvist J."/>
            <person name="Kolisko M."/>
            <person name="Yi Z."/>
            <person name="Salas-Leiva J.S."/>
            <person name="Gallot-Lavallee L."/>
            <person name="Kops G.J.P.L."/>
            <person name="Archibald J.M."/>
            <person name="Simpson A.G.B."/>
            <person name="Roger A.J."/>
        </authorList>
    </citation>
    <scope>NUCLEOTIDE SEQUENCE</scope>
    <source>
        <strain evidence="12">BICM</strain>
    </source>
</reference>
<evidence type="ECO:0000256" key="9">
    <source>
        <dbReference type="ARBA" id="ARBA00023242"/>
    </source>
</evidence>
<dbReference type="PROSITE" id="PS50051">
    <property type="entry name" value="MCM_2"/>
    <property type="match status" value="1"/>
</dbReference>
<dbReference type="InterPro" id="IPR012340">
    <property type="entry name" value="NA-bd_OB-fold"/>
</dbReference>
<organism evidence="12 13">
    <name type="scientific">Carpediemonas membranifera</name>
    <dbReference type="NCBI Taxonomy" id="201153"/>
    <lineage>
        <taxon>Eukaryota</taxon>
        <taxon>Metamonada</taxon>
        <taxon>Carpediemonas-like organisms</taxon>
        <taxon>Carpediemonas</taxon>
    </lineage>
</organism>
<dbReference type="EC" id="3.6.4.12" evidence="2"/>
<dbReference type="InterPro" id="IPR033762">
    <property type="entry name" value="MCM_OB"/>
</dbReference>
<dbReference type="GO" id="GO:0043138">
    <property type="term" value="F:3'-5' DNA helicase activity"/>
    <property type="evidence" value="ECO:0007669"/>
    <property type="project" value="TreeGrafter"/>
</dbReference>
<dbReference type="SMART" id="SM00350">
    <property type="entry name" value="MCM"/>
    <property type="match status" value="1"/>
</dbReference>
<dbReference type="OrthoDB" id="10036721at2759"/>
<evidence type="ECO:0000313" key="12">
    <source>
        <dbReference type="EMBL" id="KAG9394497.1"/>
    </source>
</evidence>
<dbReference type="PRINTS" id="PR01657">
    <property type="entry name" value="MCMFAMILY"/>
</dbReference>
<dbReference type="SUPFAM" id="SSF50249">
    <property type="entry name" value="Nucleic acid-binding proteins"/>
    <property type="match status" value="1"/>
</dbReference>
<evidence type="ECO:0000256" key="2">
    <source>
        <dbReference type="ARBA" id="ARBA00012551"/>
    </source>
</evidence>
<evidence type="ECO:0000256" key="7">
    <source>
        <dbReference type="ARBA" id="ARBA00022840"/>
    </source>
</evidence>
<comment type="caution">
    <text evidence="12">The sequence shown here is derived from an EMBL/GenBank/DDBJ whole genome shotgun (WGS) entry which is preliminary data.</text>
</comment>
<dbReference type="GO" id="GO:0005634">
    <property type="term" value="C:nucleus"/>
    <property type="evidence" value="ECO:0007669"/>
    <property type="project" value="UniProtKB-SubCell"/>
</dbReference>
<dbReference type="InterPro" id="IPR018525">
    <property type="entry name" value="MCM_CS"/>
</dbReference>
<evidence type="ECO:0000256" key="1">
    <source>
        <dbReference type="ARBA" id="ARBA00004123"/>
    </source>
</evidence>
<dbReference type="Pfam" id="PF17207">
    <property type="entry name" value="MCM_OB"/>
    <property type="match status" value="1"/>
</dbReference>
<accession>A0A8J6BCE6</accession>
<keyword evidence="13" id="KW-1185">Reference proteome</keyword>
<sequence>MEATDEIQETVNAQVDMTEKMCGFIRSTKECYNGLQENIQNDLYCLNINYEDLKAEGYDDIVQYVRNSPMKALEIMETAARIVANEMQQATTGLTIAQHLEIGRPIQVILNSDPIHGYTDEHEQDEAIRLSELNVSQLQKLVVVRAIVIACMPPHYKVTKAVAKCRRCGHELTMDMGWNTPTQLPAKCQQTTAQNTGLGPTGTANNCGANPYELLEGKCQYVAVQHLKLQELPEHGSEVMPQTKQAVVDRNMVDAIQVGSRIRAMCTYTAQEYGKKASVQAVSQPVLRIFGAVEDELSVPRSLSADNNSDPWTLLDEAGEEHPIEYLAKHVIAPEISGHLNIKKAIAAFLFGGTRIEQPSITVRGDIHVLLMGDPGTAKSQFLKWTQKVAPISVYSSGKGSSAAGLTAAVRRDGGGEWYLEGGAMVRGDGGVVCIDEFDKMDEGDRVAIHEAMEQQTISINKANISAMLNSRCGVLAAANPIFGSIREDESMGDQIEFQTTILSRFDMIFMIRDTVNEAQDREIGMKLVEKHFGNPNAEEADSEQIHKLTRYIAEAKRIPAPLTADSGRILQENWIRMRGEGTSTKVKLTARQLEAMFRIASACARMRKSDSISEADAKIAVDLFTNSTMHVAKEGGVAIEGMTGSAGAAEVQVIREWILNSLVRQRRRAELEAELIANFADKDMGKTEAERVVRSVLSLMMKAGEITSFKADGNEIVRKRH</sequence>
<dbReference type="GO" id="GO:0042555">
    <property type="term" value="C:MCM complex"/>
    <property type="evidence" value="ECO:0007669"/>
    <property type="project" value="TreeGrafter"/>
</dbReference>
<dbReference type="PANTHER" id="PTHR11630">
    <property type="entry name" value="DNA REPLICATION LICENSING FACTOR MCM FAMILY MEMBER"/>
    <property type="match status" value="1"/>
</dbReference>
<gene>
    <name evidence="12" type="ORF">J8273_4171</name>
</gene>
<dbReference type="Pfam" id="PF17855">
    <property type="entry name" value="MCM_lid"/>
    <property type="match status" value="1"/>
</dbReference>
<protein>
    <recommendedName>
        <fullName evidence="2">DNA helicase</fullName>
        <ecNumber evidence="2">3.6.4.12</ecNumber>
    </recommendedName>
</protein>
<dbReference type="GO" id="GO:0003697">
    <property type="term" value="F:single-stranded DNA binding"/>
    <property type="evidence" value="ECO:0007669"/>
    <property type="project" value="TreeGrafter"/>
</dbReference>
<evidence type="ECO:0000259" key="11">
    <source>
        <dbReference type="PROSITE" id="PS50051"/>
    </source>
</evidence>
<evidence type="ECO:0000256" key="10">
    <source>
        <dbReference type="RuleBase" id="RU004070"/>
    </source>
</evidence>
<dbReference type="InterPro" id="IPR031327">
    <property type="entry name" value="MCM"/>
</dbReference>
<dbReference type="Pfam" id="PF14551">
    <property type="entry name" value="MCM_N"/>
    <property type="match status" value="1"/>
</dbReference>
<keyword evidence="3" id="KW-0235">DNA replication</keyword>
<keyword evidence="4 10" id="KW-0547">Nucleotide-binding</keyword>
<dbReference type="InterPro" id="IPR027925">
    <property type="entry name" value="MCM_N"/>
</dbReference>
<dbReference type="GO" id="GO:0016787">
    <property type="term" value="F:hydrolase activity"/>
    <property type="evidence" value="ECO:0007669"/>
    <property type="project" value="UniProtKB-KW"/>
</dbReference>
<dbReference type="Pfam" id="PF00493">
    <property type="entry name" value="MCM"/>
    <property type="match status" value="1"/>
</dbReference>
<feature type="domain" description="MCM C-terminal AAA(+) ATPase" evidence="11">
    <location>
        <begin position="324"/>
        <end position="528"/>
    </location>
</feature>
<comment type="similarity">
    <text evidence="10">Belongs to the MCM family.</text>
</comment>
<evidence type="ECO:0000256" key="6">
    <source>
        <dbReference type="ARBA" id="ARBA00022806"/>
    </source>
</evidence>
<keyword evidence="5" id="KW-0378">Hydrolase</keyword>
<dbReference type="GO" id="GO:0017116">
    <property type="term" value="F:single-stranded DNA helicase activity"/>
    <property type="evidence" value="ECO:0007669"/>
    <property type="project" value="TreeGrafter"/>
</dbReference>
<dbReference type="Gene3D" id="2.40.50.140">
    <property type="entry name" value="Nucleic acid-binding proteins"/>
    <property type="match status" value="1"/>
</dbReference>
<evidence type="ECO:0000256" key="4">
    <source>
        <dbReference type="ARBA" id="ARBA00022741"/>
    </source>
</evidence>
<name>A0A8J6BCE6_9EUKA</name>
<dbReference type="PANTHER" id="PTHR11630:SF42">
    <property type="entry name" value="DNA REPLICATION LICENSING FACTOR MCM5"/>
    <property type="match status" value="1"/>
</dbReference>
<dbReference type="InterPro" id="IPR041562">
    <property type="entry name" value="MCM_lid"/>
</dbReference>
<evidence type="ECO:0000256" key="3">
    <source>
        <dbReference type="ARBA" id="ARBA00022705"/>
    </source>
</evidence>
<dbReference type="GO" id="GO:0005524">
    <property type="term" value="F:ATP binding"/>
    <property type="evidence" value="ECO:0007669"/>
    <property type="project" value="UniProtKB-KW"/>
</dbReference>
<dbReference type="AlphaFoldDB" id="A0A8J6BCE6"/>
<comment type="subcellular location">
    <subcellularLocation>
        <location evidence="1">Nucleus</location>
    </subcellularLocation>
</comment>
<dbReference type="GO" id="GO:0006270">
    <property type="term" value="P:DNA replication initiation"/>
    <property type="evidence" value="ECO:0007669"/>
    <property type="project" value="TreeGrafter"/>
</dbReference>
<evidence type="ECO:0000313" key="13">
    <source>
        <dbReference type="Proteomes" id="UP000717585"/>
    </source>
</evidence>
<proteinExistence type="inferred from homology"/>
<keyword evidence="7 10" id="KW-0067">ATP-binding</keyword>
<dbReference type="InterPro" id="IPR027417">
    <property type="entry name" value="P-loop_NTPase"/>
</dbReference>
<dbReference type="GO" id="GO:0000727">
    <property type="term" value="P:double-strand break repair via break-induced replication"/>
    <property type="evidence" value="ECO:0007669"/>
    <property type="project" value="TreeGrafter"/>
</dbReference>
<keyword evidence="9" id="KW-0539">Nucleus</keyword>
<dbReference type="EMBL" id="JAHDYR010000015">
    <property type="protein sequence ID" value="KAG9394497.1"/>
    <property type="molecule type" value="Genomic_DNA"/>
</dbReference>
<keyword evidence="6" id="KW-0347">Helicase</keyword>
<keyword evidence="8 10" id="KW-0238">DNA-binding</keyword>
<evidence type="ECO:0000256" key="5">
    <source>
        <dbReference type="ARBA" id="ARBA00022801"/>
    </source>
</evidence>
<dbReference type="PROSITE" id="PS00847">
    <property type="entry name" value="MCM_1"/>
    <property type="match status" value="1"/>
</dbReference>
<dbReference type="Gene3D" id="2.20.28.10">
    <property type="match status" value="1"/>
</dbReference>
<evidence type="ECO:0000256" key="8">
    <source>
        <dbReference type="ARBA" id="ARBA00023125"/>
    </source>
</evidence>
<dbReference type="InterPro" id="IPR001208">
    <property type="entry name" value="MCM_dom"/>
</dbReference>
<dbReference type="Proteomes" id="UP000717585">
    <property type="component" value="Unassembled WGS sequence"/>
</dbReference>
<dbReference type="Gene3D" id="3.40.50.300">
    <property type="entry name" value="P-loop containing nucleotide triphosphate hydrolases"/>
    <property type="match status" value="1"/>
</dbReference>